<comment type="subcellular location">
    <subcellularLocation>
        <location evidence="1 8">Cell membrane</location>
        <topology evidence="1 8">Multi-pass membrane protein</topology>
    </subcellularLocation>
</comment>
<dbReference type="RefSeq" id="WP_013566193.1">
    <property type="nucleotide sequence ID" value="NC_014962.1"/>
</dbReference>
<evidence type="ECO:0000256" key="4">
    <source>
        <dbReference type="ARBA" id="ARBA00022989"/>
    </source>
</evidence>
<comment type="similarity">
    <text evidence="7">In the N-terminal section; belongs to the binding-protein-dependent transport system permease family.</text>
</comment>
<dbReference type="InterPro" id="IPR000515">
    <property type="entry name" value="MetI-like"/>
</dbReference>
<dbReference type="Gene3D" id="3.40.190.10">
    <property type="entry name" value="Periplasmic binding protein-like II"/>
    <property type="match status" value="1"/>
</dbReference>
<dbReference type="PANTHER" id="PTHR30177">
    <property type="entry name" value="GLYCINE BETAINE/L-PROLINE TRANSPORT SYSTEM PERMEASE PROTEIN PROW"/>
    <property type="match status" value="1"/>
</dbReference>
<reference key="1">
    <citation type="submission" date="2010-11" db="EMBL/GenBank/DDBJ databases">
        <title>The complete sequence of chromosome of Isophaera pallida ATCC 43644.</title>
        <authorList>
            <consortium name="US DOE Joint Genome Institute (JGI-PGF)"/>
            <person name="Lucas S."/>
            <person name="Copeland A."/>
            <person name="Lapidus A."/>
            <person name="Bruce D."/>
            <person name="Goodwin L."/>
            <person name="Pitluck S."/>
            <person name="Kyrpides N."/>
            <person name="Mavromatis K."/>
            <person name="Pagani I."/>
            <person name="Ivanova N."/>
            <person name="Saunders E."/>
            <person name="Brettin T."/>
            <person name="Detter J.C."/>
            <person name="Han C."/>
            <person name="Tapia R."/>
            <person name="Land M."/>
            <person name="Hauser L."/>
            <person name="Markowitz V."/>
            <person name="Cheng J.-F."/>
            <person name="Hugenholtz P."/>
            <person name="Woyke T."/>
            <person name="Wu D."/>
            <person name="Eisen J.A."/>
        </authorList>
    </citation>
    <scope>NUCLEOTIDE SEQUENCE</scope>
    <source>
        <strain>ATCC 43644</strain>
    </source>
</reference>
<feature type="compositionally biased region" description="Pro residues" evidence="9">
    <location>
        <begin position="532"/>
        <end position="550"/>
    </location>
</feature>
<gene>
    <name evidence="11" type="ordered locus">Isop_3343</name>
</gene>
<dbReference type="eggNOG" id="COG1732">
    <property type="taxonomic scope" value="Bacteria"/>
</dbReference>
<dbReference type="SUPFAM" id="SSF161098">
    <property type="entry name" value="MetI-like"/>
    <property type="match status" value="1"/>
</dbReference>
<feature type="transmembrane region" description="Helical" evidence="8">
    <location>
        <begin position="29"/>
        <end position="49"/>
    </location>
</feature>
<dbReference type="Proteomes" id="UP000008631">
    <property type="component" value="Chromosome"/>
</dbReference>
<feature type="transmembrane region" description="Helical" evidence="8">
    <location>
        <begin position="94"/>
        <end position="113"/>
    </location>
</feature>
<accession>E8R603</accession>
<dbReference type="SUPFAM" id="SSF53850">
    <property type="entry name" value="Periplasmic binding protein-like II"/>
    <property type="match status" value="1"/>
</dbReference>
<evidence type="ECO:0000259" key="10">
    <source>
        <dbReference type="PROSITE" id="PS50928"/>
    </source>
</evidence>
<dbReference type="HOGENOM" id="CLU_038355_0_0_0"/>
<proteinExistence type="inferred from homology"/>
<dbReference type="CDD" id="cd13607">
    <property type="entry name" value="PBP2_AfProX_like"/>
    <property type="match status" value="1"/>
</dbReference>
<dbReference type="InterPro" id="IPR007210">
    <property type="entry name" value="ABC_Gly_betaine_transp_sub-bd"/>
</dbReference>
<keyword evidence="5 8" id="KW-0472">Membrane</keyword>
<dbReference type="InterPro" id="IPR035906">
    <property type="entry name" value="MetI-like_sf"/>
</dbReference>
<dbReference type="EMBL" id="CP002353">
    <property type="protein sequence ID" value="ADV63905.1"/>
    <property type="molecule type" value="Genomic_DNA"/>
</dbReference>
<comment type="similarity">
    <text evidence="8">Belongs to the binding-protein-dependent transport system permease family.</text>
</comment>
<dbReference type="Gene3D" id="1.10.3720.10">
    <property type="entry name" value="MetI-like"/>
    <property type="match status" value="1"/>
</dbReference>
<dbReference type="CDD" id="cd06261">
    <property type="entry name" value="TM_PBP2"/>
    <property type="match status" value="1"/>
</dbReference>
<dbReference type="InParanoid" id="E8R603"/>
<evidence type="ECO:0000256" key="7">
    <source>
        <dbReference type="ARBA" id="ARBA00035652"/>
    </source>
</evidence>
<keyword evidence="12" id="KW-1185">Reference proteome</keyword>
<evidence type="ECO:0000256" key="3">
    <source>
        <dbReference type="ARBA" id="ARBA00022692"/>
    </source>
</evidence>
<dbReference type="InterPro" id="IPR051204">
    <property type="entry name" value="ABC_transp_perm/SBD"/>
</dbReference>
<dbReference type="Pfam" id="PF04069">
    <property type="entry name" value="OpuAC"/>
    <property type="match status" value="1"/>
</dbReference>
<dbReference type="eggNOG" id="COG1174">
    <property type="taxonomic scope" value="Bacteria"/>
</dbReference>
<name>E8R603_ISOPI</name>
<dbReference type="GO" id="GO:0043190">
    <property type="term" value="C:ATP-binding cassette (ABC) transporter complex"/>
    <property type="evidence" value="ECO:0007669"/>
    <property type="project" value="InterPro"/>
</dbReference>
<dbReference type="PROSITE" id="PS50928">
    <property type="entry name" value="ABC_TM1"/>
    <property type="match status" value="1"/>
</dbReference>
<evidence type="ECO:0000313" key="11">
    <source>
        <dbReference type="EMBL" id="ADV63905.1"/>
    </source>
</evidence>
<dbReference type="PANTHER" id="PTHR30177:SF4">
    <property type="entry name" value="OSMOPROTECTANT IMPORT PERMEASE PROTEIN OSMW"/>
    <property type="match status" value="1"/>
</dbReference>
<reference evidence="11 12" key="2">
    <citation type="journal article" date="2011" name="Stand. Genomic Sci.">
        <title>Complete genome sequence of Isosphaera pallida type strain (IS1B).</title>
        <authorList>
            <consortium name="US DOE Joint Genome Institute (JGI-PGF)"/>
            <person name="Goker M."/>
            <person name="Cleland D."/>
            <person name="Saunders E."/>
            <person name="Lapidus A."/>
            <person name="Nolan M."/>
            <person name="Lucas S."/>
            <person name="Hammon N."/>
            <person name="Deshpande S."/>
            <person name="Cheng J.F."/>
            <person name="Tapia R."/>
            <person name="Han C."/>
            <person name="Goodwin L."/>
            <person name="Pitluck S."/>
            <person name="Liolios K."/>
            <person name="Pagani I."/>
            <person name="Ivanova N."/>
            <person name="Mavromatis K."/>
            <person name="Pati A."/>
            <person name="Chen A."/>
            <person name="Palaniappan K."/>
            <person name="Land M."/>
            <person name="Hauser L."/>
            <person name="Chang Y.J."/>
            <person name="Jeffries C.D."/>
            <person name="Detter J.C."/>
            <person name="Beck B."/>
            <person name="Woyke T."/>
            <person name="Bristow J."/>
            <person name="Eisen J.A."/>
            <person name="Markowitz V."/>
            <person name="Hugenholtz P."/>
            <person name="Kyrpides N.C."/>
            <person name="Klenk H.P."/>
        </authorList>
    </citation>
    <scope>NUCLEOTIDE SEQUENCE [LARGE SCALE GENOMIC DNA]</scope>
    <source>
        <strain evidence="12">ATCC 43644 / DSM 9630 / IS1B</strain>
    </source>
</reference>
<evidence type="ECO:0000256" key="5">
    <source>
        <dbReference type="ARBA" id="ARBA00023136"/>
    </source>
</evidence>
<feature type="region of interest" description="Disordered" evidence="9">
    <location>
        <begin position="509"/>
        <end position="550"/>
    </location>
</feature>
<sequence>MPTPWWEFLEQVGLALGRSAPNAADHLRLSLAALTLGGGLALPLAVASLNRPRLRAGLLGLASLVQTIPSLALLALAVPILAGLGVLIGRDLPTLGFLPALGALTLYGLLPVLRNTVTGLGGVDPQIVESARGLGMTDAAILRAVQLPLAAPVILAGARTATVQVVGAATLATPVGQRCLGDLIFRGLQLRDPALVVAGCLAAAALALILDAVLGGIERAAASRRPSSTRLALIALATLTLLGLAAPDLLRAAQATSAEPDPAADRPVLTIGAKNFTEQYILARVIEDTLEQAGTRVERAEGLGSTVLFDGLASGAIDVAVDYSGTLWVNILKRDDRPGRREVIDILARELPTRYGVTVIGPLGFENAYALAMRRQQAQRLGVASIADLTRHAPDLIFGSDYEFLGRPEWQAVRDHYHLRFKDRRTFEPTFLYDAARRGEADVISAFTTDGRIDAFDLVTLEDPRQAIPPYDALLLVSRRVANRPEWVEALRRLVNTIPVEAMRRANAQVDRAGSQTAQAIASAARDLRPHATPPPPASSNPPPGPGVSH</sequence>
<keyword evidence="3 8" id="KW-0812">Transmembrane</keyword>
<dbReference type="STRING" id="575540.Isop_3343"/>
<dbReference type="Pfam" id="PF00528">
    <property type="entry name" value="BPD_transp_1"/>
    <property type="match status" value="1"/>
</dbReference>
<keyword evidence="4 8" id="KW-1133">Transmembrane helix</keyword>
<dbReference type="Gene3D" id="3.40.190.120">
    <property type="entry name" value="Osmoprotection protein (prox), domain 2"/>
    <property type="match status" value="1"/>
</dbReference>
<evidence type="ECO:0000256" key="9">
    <source>
        <dbReference type="SAM" id="MobiDB-lite"/>
    </source>
</evidence>
<keyword evidence="2 8" id="KW-0813">Transport</keyword>
<evidence type="ECO:0000256" key="1">
    <source>
        <dbReference type="ARBA" id="ARBA00004651"/>
    </source>
</evidence>
<dbReference type="GO" id="GO:0022857">
    <property type="term" value="F:transmembrane transporter activity"/>
    <property type="evidence" value="ECO:0007669"/>
    <property type="project" value="InterPro"/>
</dbReference>
<feature type="transmembrane region" description="Helical" evidence="8">
    <location>
        <begin position="61"/>
        <end position="88"/>
    </location>
</feature>
<dbReference type="AlphaFoldDB" id="E8R603"/>
<dbReference type="InterPro" id="IPR041894">
    <property type="entry name" value="PBP2_ProX-like"/>
</dbReference>
<dbReference type="KEGG" id="ipa:Isop_3343"/>
<evidence type="ECO:0000313" key="12">
    <source>
        <dbReference type="Proteomes" id="UP000008631"/>
    </source>
</evidence>
<evidence type="ECO:0000256" key="8">
    <source>
        <dbReference type="RuleBase" id="RU363032"/>
    </source>
</evidence>
<feature type="transmembrane region" description="Helical" evidence="8">
    <location>
        <begin position="194"/>
        <end position="217"/>
    </location>
</feature>
<evidence type="ECO:0000256" key="2">
    <source>
        <dbReference type="ARBA" id="ARBA00022448"/>
    </source>
</evidence>
<evidence type="ECO:0000256" key="6">
    <source>
        <dbReference type="ARBA" id="ARBA00035642"/>
    </source>
</evidence>
<comment type="similarity">
    <text evidence="6">In the C-terminal section; belongs to the OsmX family.</text>
</comment>
<dbReference type="GO" id="GO:0031460">
    <property type="term" value="P:glycine betaine transport"/>
    <property type="evidence" value="ECO:0007669"/>
    <property type="project" value="TreeGrafter"/>
</dbReference>
<organism evidence="11 12">
    <name type="scientific">Isosphaera pallida (strain ATCC 43644 / DSM 9630 / IS1B)</name>
    <dbReference type="NCBI Taxonomy" id="575540"/>
    <lineage>
        <taxon>Bacteria</taxon>
        <taxon>Pseudomonadati</taxon>
        <taxon>Planctomycetota</taxon>
        <taxon>Planctomycetia</taxon>
        <taxon>Isosphaerales</taxon>
        <taxon>Isosphaeraceae</taxon>
        <taxon>Isosphaera</taxon>
    </lineage>
</organism>
<dbReference type="OrthoDB" id="9801163at2"/>
<protein>
    <submittedName>
        <fullName evidence="11">Substrate-binding region of ABC-type glycine betaine transport system</fullName>
    </submittedName>
</protein>
<feature type="domain" description="ABC transmembrane type-1" evidence="10">
    <location>
        <begin position="23"/>
        <end position="214"/>
    </location>
</feature>